<evidence type="ECO:0000256" key="1">
    <source>
        <dbReference type="SAM" id="Phobius"/>
    </source>
</evidence>
<dbReference type="Proteomes" id="UP000243924">
    <property type="component" value="Chromosome I"/>
</dbReference>
<reference evidence="3" key="1">
    <citation type="submission" date="2016-10" db="EMBL/GenBank/DDBJ databases">
        <authorList>
            <person name="Varghese N."/>
            <person name="Submissions S."/>
        </authorList>
    </citation>
    <scope>NUCLEOTIDE SEQUENCE [LARGE SCALE GENOMIC DNA]</scope>
    <source>
        <strain evidence="3">CECT 8338</strain>
    </source>
</reference>
<evidence type="ECO:0000313" key="2">
    <source>
        <dbReference type="EMBL" id="SDU23853.1"/>
    </source>
</evidence>
<feature type="transmembrane region" description="Helical" evidence="1">
    <location>
        <begin position="122"/>
        <end position="141"/>
    </location>
</feature>
<organism evidence="2 3">
    <name type="scientific">Halopseudomonas salegens</name>
    <dbReference type="NCBI Taxonomy" id="1434072"/>
    <lineage>
        <taxon>Bacteria</taxon>
        <taxon>Pseudomonadati</taxon>
        <taxon>Pseudomonadota</taxon>
        <taxon>Gammaproteobacteria</taxon>
        <taxon>Pseudomonadales</taxon>
        <taxon>Pseudomonadaceae</taxon>
        <taxon>Halopseudomonas</taxon>
    </lineage>
</organism>
<dbReference type="STRING" id="1434072.SAMN05216210_2595"/>
<dbReference type="OrthoDB" id="8537043at2"/>
<feature type="transmembrane region" description="Helical" evidence="1">
    <location>
        <begin position="49"/>
        <end position="67"/>
    </location>
</feature>
<protein>
    <submittedName>
        <fullName evidence="2">Uncharacterized membrane protein</fullName>
    </submittedName>
</protein>
<gene>
    <name evidence="2" type="ORF">SAMN05216210_2595</name>
</gene>
<accession>A0A1H2GW89</accession>
<dbReference type="RefSeq" id="WP_092387538.1">
    <property type="nucleotide sequence ID" value="NZ_LT629787.1"/>
</dbReference>
<keyword evidence="1" id="KW-1133">Transmembrane helix</keyword>
<sequence>MPVTLRILLGILLACWPLVVYFGHAWLGPWPLLIAGALLLAWRLPQARGIAVFCAVGLVGLGLLGHAELGVRAYPVAVNLIMLGVFGSSLLHGQPLVEQFARLQEPDLPAAAVAYTRRVTQAWCLFFIVNGSLAAWTALYAELSTWALYNGVISYILIGIMFAGEWMLRHRLRQEAK</sequence>
<dbReference type="AlphaFoldDB" id="A0A1H2GW89"/>
<evidence type="ECO:0000313" key="3">
    <source>
        <dbReference type="Proteomes" id="UP000243924"/>
    </source>
</evidence>
<keyword evidence="1" id="KW-0472">Membrane</keyword>
<keyword evidence="1" id="KW-0812">Transmembrane</keyword>
<keyword evidence="3" id="KW-1185">Reference proteome</keyword>
<feature type="transmembrane region" description="Helical" evidence="1">
    <location>
        <begin position="147"/>
        <end position="168"/>
    </location>
</feature>
<proteinExistence type="predicted"/>
<name>A0A1H2GW89_9GAMM</name>
<dbReference type="EMBL" id="LT629787">
    <property type="protein sequence ID" value="SDU23853.1"/>
    <property type="molecule type" value="Genomic_DNA"/>
</dbReference>